<proteinExistence type="predicted"/>
<dbReference type="AlphaFoldDB" id="A0A7Y6BUP0"/>
<reference evidence="4 5" key="1">
    <citation type="submission" date="2020-05" db="EMBL/GenBank/DDBJ databases">
        <title>Genome Sequencing of Type Strains.</title>
        <authorList>
            <person name="Lemaire J.F."/>
            <person name="Inderbitzin P."/>
            <person name="Gregorio O.A."/>
            <person name="Collins S.B."/>
            <person name="Wespe N."/>
            <person name="Knight-Connoni V."/>
        </authorList>
    </citation>
    <scope>NUCLEOTIDE SEQUENCE [LARGE SCALE GENOMIC DNA]</scope>
    <source>
        <strain evidence="4 5">LMG 21957</strain>
    </source>
</reference>
<dbReference type="EMBL" id="JABMCB010000149">
    <property type="protein sequence ID" value="NUU74480.1"/>
    <property type="molecule type" value="Genomic_DNA"/>
</dbReference>
<dbReference type="Pfam" id="PF05036">
    <property type="entry name" value="SPOR"/>
    <property type="match status" value="1"/>
</dbReference>
<comment type="caution">
    <text evidence="4">The sequence shown here is derived from an EMBL/GenBank/DDBJ whole genome shotgun (WGS) entry which is preliminary data.</text>
</comment>
<feature type="compositionally biased region" description="Basic and acidic residues" evidence="1">
    <location>
        <begin position="11"/>
        <end position="25"/>
    </location>
</feature>
<evidence type="ECO:0000259" key="3">
    <source>
        <dbReference type="Pfam" id="PF05036"/>
    </source>
</evidence>
<keyword evidence="5" id="KW-1185">Reference proteome</keyword>
<organism evidence="4 5">
    <name type="scientific">Paenibacillus xylanilyticus</name>
    <dbReference type="NCBI Taxonomy" id="248903"/>
    <lineage>
        <taxon>Bacteria</taxon>
        <taxon>Bacillati</taxon>
        <taxon>Bacillota</taxon>
        <taxon>Bacilli</taxon>
        <taxon>Bacillales</taxon>
        <taxon>Paenibacillaceae</taxon>
        <taxon>Paenibacillus</taxon>
    </lineage>
</organism>
<dbReference type="RefSeq" id="WP_175394393.1">
    <property type="nucleotide sequence ID" value="NZ_JABMCB010000149.1"/>
</dbReference>
<evidence type="ECO:0000256" key="2">
    <source>
        <dbReference type="SAM" id="Phobius"/>
    </source>
</evidence>
<dbReference type="InterPro" id="IPR007730">
    <property type="entry name" value="SPOR-like_dom"/>
</dbReference>
<evidence type="ECO:0000256" key="1">
    <source>
        <dbReference type="SAM" id="MobiDB-lite"/>
    </source>
</evidence>
<evidence type="ECO:0000313" key="5">
    <source>
        <dbReference type="Proteomes" id="UP000526125"/>
    </source>
</evidence>
<name>A0A7Y6BUP0_9BACL</name>
<keyword evidence="2" id="KW-0812">Transmembrane</keyword>
<gene>
    <name evidence="4" type="ORF">HP552_04325</name>
</gene>
<dbReference type="Gene3D" id="3.30.70.1070">
    <property type="entry name" value="Sporulation related repeat"/>
    <property type="match status" value="1"/>
</dbReference>
<protein>
    <submittedName>
        <fullName evidence="4">SPOR domain-containing protein</fullName>
    </submittedName>
</protein>
<dbReference type="InterPro" id="IPR036680">
    <property type="entry name" value="SPOR-like_sf"/>
</dbReference>
<evidence type="ECO:0000313" key="4">
    <source>
        <dbReference type="EMBL" id="NUU74480.1"/>
    </source>
</evidence>
<feature type="transmembrane region" description="Helical" evidence="2">
    <location>
        <begin position="135"/>
        <end position="157"/>
    </location>
</feature>
<feature type="region of interest" description="Disordered" evidence="1">
    <location>
        <begin position="1"/>
        <end position="58"/>
    </location>
</feature>
<keyword evidence="2" id="KW-0472">Membrane</keyword>
<accession>A0A7Y6BUP0</accession>
<feature type="domain" description="SPOR" evidence="3">
    <location>
        <begin position="197"/>
        <end position="261"/>
    </location>
</feature>
<dbReference type="Proteomes" id="UP000526125">
    <property type="component" value="Unassembled WGS sequence"/>
</dbReference>
<dbReference type="SUPFAM" id="SSF110997">
    <property type="entry name" value="Sporulation related repeat"/>
    <property type="match status" value="1"/>
</dbReference>
<keyword evidence="2" id="KW-1133">Transmembrane helix</keyword>
<sequence length="397" mass="43505">MSNARMTFRFGENESDKPNYKEEKVVGAFPSLTDEISQSSARMDSTPSWTPENIPGDWGEITLPGTSLLESESDQKKDKNSELMQPQYVYSDRVIDPGENERELTDDSSYEGHDWMADRDHYSYKRNRPPRGWKMIGSVTGALVTGALFGMVILSFFNREGTDPGVLPQTNQPVSSVTGVQGAAGTEQQVQSVLNGGSYYALQYGVFSSPERAEQAKLELSQAGIAAGTDPDDGNRVYAGISADREEAKLLSSRLKSEGVELYVKEIAYPAVNSAALGMNQEDVQLFFSSSATLVEQLSTLSIGQLGQVTPEPVPAETMTTLQNQHQSWLTGVGKLSAEVGQEAEPIVSAMKKSMNSAITAVAEYNKNPSNVHMWSVQSDLMDYVLQQKKWLEGIKQ</sequence>
<dbReference type="GO" id="GO:0042834">
    <property type="term" value="F:peptidoglycan binding"/>
    <property type="evidence" value="ECO:0007669"/>
    <property type="project" value="InterPro"/>
</dbReference>
<feature type="compositionally biased region" description="Polar residues" evidence="1">
    <location>
        <begin position="34"/>
        <end position="51"/>
    </location>
</feature>